<reference evidence="1 2" key="1">
    <citation type="journal article" date="2005" name="PLoS Biol.">
        <title>The genomes of Oryza sativa: a history of duplications.</title>
        <authorList>
            <person name="Yu J."/>
            <person name="Wang J."/>
            <person name="Lin W."/>
            <person name="Li S."/>
            <person name="Li H."/>
            <person name="Zhou J."/>
            <person name="Ni P."/>
            <person name="Dong W."/>
            <person name="Hu S."/>
            <person name="Zeng C."/>
            <person name="Zhang J."/>
            <person name="Zhang Y."/>
            <person name="Li R."/>
            <person name="Xu Z."/>
            <person name="Li S."/>
            <person name="Li X."/>
            <person name="Zheng H."/>
            <person name="Cong L."/>
            <person name="Lin L."/>
            <person name="Yin J."/>
            <person name="Geng J."/>
            <person name="Li G."/>
            <person name="Shi J."/>
            <person name="Liu J."/>
            <person name="Lv H."/>
            <person name="Li J."/>
            <person name="Wang J."/>
            <person name="Deng Y."/>
            <person name="Ran L."/>
            <person name="Shi X."/>
            <person name="Wang X."/>
            <person name="Wu Q."/>
            <person name="Li C."/>
            <person name="Ren X."/>
            <person name="Wang J."/>
            <person name="Wang X."/>
            <person name="Li D."/>
            <person name="Liu D."/>
            <person name="Zhang X."/>
            <person name="Ji Z."/>
            <person name="Zhao W."/>
            <person name="Sun Y."/>
            <person name="Zhang Z."/>
            <person name="Bao J."/>
            <person name="Han Y."/>
            <person name="Dong L."/>
            <person name="Ji J."/>
            <person name="Chen P."/>
            <person name="Wu S."/>
            <person name="Liu J."/>
            <person name="Xiao Y."/>
            <person name="Bu D."/>
            <person name="Tan J."/>
            <person name="Yang L."/>
            <person name="Ye C."/>
            <person name="Zhang J."/>
            <person name="Xu J."/>
            <person name="Zhou Y."/>
            <person name="Yu Y."/>
            <person name="Zhang B."/>
            <person name="Zhuang S."/>
            <person name="Wei H."/>
            <person name="Liu B."/>
            <person name="Lei M."/>
            <person name="Yu H."/>
            <person name="Li Y."/>
            <person name="Xu H."/>
            <person name="Wei S."/>
            <person name="He X."/>
            <person name="Fang L."/>
            <person name="Zhang Z."/>
            <person name="Zhang Y."/>
            <person name="Huang X."/>
            <person name="Su Z."/>
            <person name="Tong W."/>
            <person name="Li J."/>
            <person name="Tong Z."/>
            <person name="Li S."/>
            <person name="Ye J."/>
            <person name="Wang L."/>
            <person name="Fang L."/>
            <person name="Lei T."/>
            <person name="Chen C."/>
            <person name="Chen H."/>
            <person name="Xu Z."/>
            <person name="Li H."/>
            <person name="Huang H."/>
            <person name="Zhang F."/>
            <person name="Xu H."/>
            <person name="Li N."/>
            <person name="Zhao C."/>
            <person name="Li S."/>
            <person name="Dong L."/>
            <person name="Huang Y."/>
            <person name="Li L."/>
            <person name="Xi Y."/>
            <person name="Qi Q."/>
            <person name="Li W."/>
            <person name="Zhang B."/>
            <person name="Hu W."/>
            <person name="Zhang Y."/>
            <person name="Tian X."/>
            <person name="Jiao Y."/>
            <person name="Liang X."/>
            <person name="Jin J."/>
            <person name="Gao L."/>
            <person name="Zheng W."/>
            <person name="Hao B."/>
            <person name="Liu S."/>
            <person name="Wang W."/>
            <person name="Yuan L."/>
            <person name="Cao M."/>
            <person name="McDermott J."/>
            <person name="Samudrala R."/>
            <person name="Wang J."/>
            <person name="Wong G.K."/>
            <person name="Yang H."/>
        </authorList>
    </citation>
    <scope>NUCLEOTIDE SEQUENCE [LARGE SCALE GENOMIC DNA]</scope>
    <source>
        <strain evidence="2">cv. 93-11</strain>
    </source>
</reference>
<evidence type="ECO:0000313" key="2">
    <source>
        <dbReference type="Proteomes" id="UP000007015"/>
    </source>
</evidence>
<name>A2ZJR4_ORYSI</name>
<sequence length="55" mass="5886">MWFFAQEDKPDVENMEDCASRPAASCIGTAFGTGAGEGATWNVLANWVAESFEVA</sequence>
<dbReference type="AlphaFoldDB" id="A2ZJR4"/>
<proteinExistence type="predicted"/>
<dbReference type="EMBL" id="CM000137">
    <property type="protein sequence ID" value="EAY82848.1"/>
    <property type="molecule type" value="Genomic_DNA"/>
</dbReference>
<organism evidence="1 2">
    <name type="scientific">Oryza sativa subsp. indica</name>
    <name type="common">Rice</name>
    <dbReference type="NCBI Taxonomy" id="39946"/>
    <lineage>
        <taxon>Eukaryota</taxon>
        <taxon>Viridiplantae</taxon>
        <taxon>Streptophyta</taxon>
        <taxon>Embryophyta</taxon>
        <taxon>Tracheophyta</taxon>
        <taxon>Spermatophyta</taxon>
        <taxon>Magnoliopsida</taxon>
        <taxon>Liliopsida</taxon>
        <taxon>Poales</taxon>
        <taxon>Poaceae</taxon>
        <taxon>BOP clade</taxon>
        <taxon>Oryzoideae</taxon>
        <taxon>Oryzeae</taxon>
        <taxon>Oryzinae</taxon>
        <taxon>Oryza</taxon>
        <taxon>Oryza sativa</taxon>
    </lineage>
</organism>
<gene>
    <name evidence="1" type="ORF">OsI_38059</name>
</gene>
<dbReference type="Gramene" id="BGIOSGA037267-TA">
    <property type="protein sequence ID" value="BGIOSGA037267-PA"/>
    <property type="gene ID" value="BGIOSGA037267"/>
</dbReference>
<accession>A2ZJR4</accession>
<evidence type="ECO:0000313" key="1">
    <source>
        <dbReference type="EMBL" id="EAY82848.1"/>
    </source>
</evidence>
<dbReference type="Proteomes" id="UP000007015">
    <property type="component" value="Chromosome 12"/>
</dbReference>
<protein>
    <submittedName>
        <fullName evidence="1">Uncharacterized protein</fullName>
    </submittedName>
</protein>
<keyword evidence="2" id="KW-1185">Reference proteome</keyword>
<dbReference type="HOGENOM" id="CLU_3035754_0_0_1"/>